<evidence type="ECO:0000313" key="9">
    <source>
        <dbReference type="Proteomes" id="UP000016637"/>
    </source>
</evidence>
<feature type="transmembrane region" description="Helical" evidence="6">
    <location>
        <begin position="56"/>
        <end position="73"/>
    </location>
</feature>
<evidence type="ECO:0000256" key="2">
    <source>
        <dbReference type="ARBA" id="ARBA00007362"/>
    </source>
</evidence>
<evidence type="ECO:0000313" key="8">
    <source>
        <dbReference type="EMBL" id="ERK57185.1"/>
    </source>
</evidence>
<accession>U2Q351</accession>
<comment type="subcellular location">
    <subcellularLocation>
        <location evidence="1">Endomembrane system</location>
        <topology evidence="1">Multi-pass membrane protein</topology>
    </subcellularLocation>
</comment>
<feature type="transmembrane region" description="Helical" evidence="6">
    <location>
        <begin position="199"/>
        <end position="218"/>
    </location>
</feature>
<feature type="domain" description="EamA" evidence="7">
    <location>
        <begin position="25"/>
        <end position="158"/>
    </location>
</feature>
<dbReference type="Gene3D" id="1.10.3730.20">
    <property type="match status" value="1"/>
</dbReference>
<keyword evidence="5 6" id="KW-0472">Membrane</keyword>
<dbReference type="EMBL" id="AWVP01000072">
    <property type="protein sequence ID" value="ERK57185.1"/>
    <property type="molecule type" value="Genomic_DNA"/>
</dbReference>
<feature type="transmembrane region" description="Helical" evidence="6">
    <location>
        <begin position="85"/>
        <end position="106"/>
    </location>
</feature>
<dbReference type="InterPro" id="IPR037185">
    <property type="entry name" value="EmrE-like"/>
</dbReference>
<dbReference type="Proteomes" id="UP000016637">
    <property type="component" value="Unassembled WGS sequence"/>
</dbReference>
<organism evidence="8 9">
    <name type="scientific">Gemella bergeri ATCC 700627</name>
    <dbReference type="NCBI Taxonomy" id="1321820"/>
    <lineage>
        <taxon>Bacteria</taxon>
        <taxon>Bacillati</taxon>
        <taxon>Bacillota</taxon>
        <taxon>Bacilli</taxon>
        <taxon>Bacillales</taxon>
        <taxon>Gemellaceae</taxon>
        <taxon>Gemella</taxon>
    </lineage>
</organism>
<evidence type="ECO:0000259" key="7">
    <source>
        <dbReference type="Pfam" id="PF00892"/>
    </source>
</evidence>
<keyword evidence="4 6" id="KW-1133">Transmembrane helix</keyword>
<reference evidence="8 9" key="1">
    <citation type="submission" date="2013-08" db="EMBL/GenBank/DDBJ databases">
        <authorList>
            <person name="Weinstock G."/>
            <person name="Sodergren E."/>
            <person name="Wylie T."/>
            <person name="Fulton L."/>
            <person name="Fulton R."/>
            <person name="Fronick C."/>
            <person name="O'Laughlin M."/>
            <person name="Godfrey J."/>
            <person name="Miner T."/>
            <person name="Herter B."/>
            <person name="Appelbaum E."/>
            <person name="Cordes M."/>
            <person name="Lek S."/>
            <person name="Wollam A."/>
            <person name="Pepin K.H."/>
            <person name="Palsikar V.B."/>
            <person name="Mitreva M."/>
            <person name="Wilson R.K."/>
        </authorList>
    </citation>
    <scope>NUCLEOTIDE SEQUENCE [LARGE SCALE GENOMIC DNA]</scope>
    <source>
        <strain evidence="8 9">ATCC 700627</strain>
    </source>
</reference>
<evidence type="ECO:0000256" key="6">
    <source>
        <dbReference type="SAM" id="Phobius"/>
    </source>
</evidence>
<feature type="transmembrane region" description="Helical" evidence="6">
    <location>
        <begin position="224"/>
        <end position="245"/>
    </location>
</feature>
<dbReference type="HOGENOM" id="CLU_032828_0_1_9"/>
<evidence type="ECO:0000256" key="3">
    <source>
        <dbReference type="ARBA" id="ARBA00022692"/>
    </source>
</evidence>
<feature type="transmembrane region" description="Helical" evidence="6">
    <location>
        <begin position="142"/>
        <end position="158"/>
    </location>
</feature>
<dbReference type="eggNOG" id="COG0697">
    <property type="taxonomic scope" value="Bacteria"/>
</dbReference>
<proteinExistence type="inferred from homology"/>
<evidence type="ECO:0000256" key="4">
    <source>
        <dbReference type="ARBA" id="ARBA00022989"/>
    </source>
</evidence>
<name>U2Q351_9BACL</name>
<protein>
    <submittedName>
        <fullName evidence="8">Putative membrane protein</fullName>
    </submittedName>
</protein>
<dbReference type="PANTHER" id="PTHR22911">
    <property type="entry name" value="ACYL-MALONYL CONDENSING ENZYME-RELATED"/>
    <property type="match status" value="1"/>
</dbReference>
<feature type="transmembrane region" description="Helical" evidence="6">
    <location>
        <begin position="21"/>
        <end position="44"/>
    </location>
</feature>
<feature type="transmembrane region" description="Helical" evidence="6">
    <location>
        <begin position="170"/>
        <end position="187"/>
    </location>
</feature>
<feature type="domain" description="EamA" evidence="7">
    <location>
        <begin position="168"/>
        <end position="300"/>
    </location>
</feature>
<comment type="caution">
    <text evidence="8">The sequence shown here is derived from an EMBL/GenBank/DDBJ whole genome shotgun (WGS) entry which is preliminary data.</text>
</comment>
<keyword evidence="9" id="KW-1185">Reference proteome</keyword>
<dbReference type="PANTHER" id="PTHR22911:SF6">
    <property type="entry name" value="SOLUTE CARRIER FAMILY 35 MEMBER G1"/>
    <property type="match status" value="1"/>
</dbReference>
<comment type="similarity">
    <text evidence="2">Belongs to the EamA transporter family.</text>
</comment>
<feature type="transmembrane region" description="Helical" evidence="6">
    <location>
        <begin position="118"/>
        <end position="135"/>
    </location>
</feature>
<feature type="transmembrane region" description="Helical" evidence="6">
    <location>
        <begin position="257"/>
        <end position="276"/>
    </location>
</feature>
<evidence type="ECO:0000256" key="5">
    <source>
        <dbReference type="ARBA" id="ARBA00023136"/>
    </source>
</evidence>
<dbReference type="AlphaFoldDB" id="U2Q351"/>
<keyword evidence="3 6" id="KW-0812">Transmembrane</keyword>
<gene>
    <name evidence="8" type="ORF">HMPREF1983_01152</name>
</gene>
<dbReference type="Pfam" id="PF00892">
    <property type="entry name" value="EamA"/>
    <property type="match status" value="2"/>
</dbReference>
<dbReference type="InterPro" id="IPR000620">
    <property type="entry name" value="EamA_dom"/>
</dbReference>
<dbReference type="PATRIC" id="fig|1321820.3.peg.1116"/>
<sequence>MKRQLNKFFVYWSCLIVKCRSNILMGIFCIVMAGFGFALMALFVKLSGNLPSMQKAFFRNLIAAFITIFPLMKHRRKLRLPANKIEWSTLIVRAIFGTIGLIFNFYAISHINLADASIIQKLSPFIILILSYFVFKERMTKFQVGAIVIAFIGILFVIKPNINGLISKGAAAALMSALGTGVAYTCVRYLGLKKISGEFIILFFSVTSTLMLLPYLIFDYHEMSIYQISMLLFAGISASIGQFGVTFAYRFAPAKNIAVFDYSQVLFAGILGIIFLGEFPDSYSLIGYCIVILIGIVLILKTN</sequence>
<dbReference type="SUPFAM" id="SSF103481">
    <property type="entry name" value="Multidrug resistance efflux transporter EmrE"/>
    <property type="match status" value="2"/>
</dbReference>
<evidence type="ECO:0000256" key="1">
    <source>
        <dbReference type="ARBA" id="ARBA00004127"/>
    </source>
</evidence>
<dbReference type="GO" id="GO:0016020">
    <property type="term" value="C:membrane"/>
    <property type="evidence" value="ECO:0007669"/>
    <property type="project" value="UniProtKB-SubCell"/>
</dbReference>
<feature type="transmembrane region" description="Helical" evidence="6">
    <location>
        <begin position="282"/>
        <end position="300"/>
    </location>
</feature>